<proteinExistence type="predicted"/>
<dbReference type="AlphaFoldDB" id="A0A1Y2GX00"/>
<feature type="compositionally biased region" description="Low complexity" evidence="3">
    <location>
        <begin position="224"/>
        <end position="234"/>
    </location>
</feature>
<evidence type="ECO:0000259" key="4">
    <source>
        <dbReference type="PROSITE" id="PS51339"/>
    </source>
</evidence>
<dbReference type="GeneID" id="33568215"/>
<dbReference type="InterPro" id="IPR030564">
    <property type="entry name" value="Myotubularin"/>
</dbReference>
<dbReference type="OrthoDB" id="271628at2759"/>
<name>A0A1Y2GX00_9FUNG</name>
<dbReference type="GO" id="GO:0046856">
    <property type="term" value="P:phosphatidylinositol dephosphorylation"/>
    <property type="evidence" value="ECO:0007669"/>
    <property type="project" value="TreeGrafter"/>
</dbReference>
<feature type="region of interest" description="Disordered" evidence="3">
    <location>
        <begin position="211"/>
        <end position="242"/>
    </location>
</feature>
<organism evidence="5 6">
    <name type="scientific">Lobosporangium transversale</name>
    <dbReference type="NCBI Taxonomy" id="64571"/>
    <lineage>
        <taxon>Eukaryota</taxon>
        <taxon>Fungi</taxon>
        <taxon>Fungi incertae sedis</taxon>
        <taxon>Mucoromycota</taxon>
        <taxon>Mortierellomycotina</taxon>
        <taxon>Mortierellomycetes</taxon>
        <taxon>Mortierellales</taxon>
        <taxon>Mortierellaceae</taxon>
        <taxon>Lobosporangium</taxon>
    </lineage>
</organism>
<dbReference type="EMBL" id="MCFF01000006">
    <property type="protein sequence ID" value="ORZ26795.1"/>
    <property type="molecule type" value="Genomic_DNA"/>
</dbReference>
<dbReference type="PROSITE" id="PS00383">
    <property type="entry name" value="TYR_PHOSPHATASE_1"/>
    <property type="match status" value="1"/>
</dbReference>
<feature type="active site" description="Phosphocysteine intermediate" evidence="1">
    <location>
        <position position="137"/>
    </location>
</feature>
<feature type="binding site" evidence="2">
    <location>
        <begin position="137"/>
        <end position="143"/>
    </location>
    <ligand>
        <name>substrate</name>
    </ligand>
</feature>
<gene>
    <name evidence="5" type="ORF">BCR41DRAFT_368311</name>
</gene>
<dbReference type="RefSeq" id="XP_021884558.1">
    <property type="nucleotide sequence ID" value="XM_022026372.1"/>
</dbReference>
<dbReference type="InParanoid" id="A0A1Y2GX00"/>
<accession>A0A1Y2GX00</accession>
<dbReference type="GO" id="GO:0005737">
    <property type="term" value="C:cytoplasm"/>
    <property type="evidence" value="ECO:0007669"/>
    <property type="project" value="TreeGrafter"/>
</dbReference>
<feature type="region of interest" description="Disordered" evidence="3">
    <location>
        <begin position="578"/>
        <end position="612"/>
    </location>
</feature>
<evidence type="ECO:0000256" key="3">
    <source>
        <dbReference type="SAM" id="MobiDB-lite"/>
    </source>
</evidence>
<evidence type="ECO:0000313" key="6">
    <source>
        <dbReference type="Proteomes" id="UP000193648"/>
    </source>
</evidence>
<sequence>MRSSQPMVGFLGARGPEDELYVRMVLNTAAREQCRTKASPKPTPKLCIMDARAYASAVANGYVGGGRENPGNIHVIASAHQALLKAVSTPLDSMNWYTQIESTGWLNHVADLLKAASGRDGIVGRMLEGGSSVLVHCTDGWDRTTQLVSLAQILLDPYYRTINGLRVLIEKEWLSCGHPFQSRTDAVPSTKKPIPEDEPWWQPTTITTTTPGIIHSSPNGAKESISSSWMHPPSSSSPPPISTPSHALWSDMYHPKQASAHAQNLTIPLAPSPVFLLFMTCLHHIVQQHPNRFEYNDYLLVILARAAGGASPFGDFMYNNERERAQDRLRQRTPSIWGWINENRGWFTNNDYYDYTRQSQRERAEGQTIYGHEQSWRDQVLKIQTGGRFTSLWSEYYLNLTPTWFPDPRTVLMNSAFNKECRSKLLSQPLSMWSIYREIVLLRDPWYSSQFDSAQLQQLTFPGLSSIPSQLPQRLQSYQHHQQHLHHQGLQHHQKQKEQQSTAVIMTTMETIPPALALLRGQEMHQYYLLVQHLKKRRKNMVREAFLGWRRWTKLRLEQRVARESGWVVDGVSTYSSSQEEGAFDEDSEAHNGQGGDEEENYGNSGSEMGDQSLINIYKDGSGITGSDKLRQHYSQAQSQRQRRRRTWGQERELSPPRLKVVTAKEGIEVAIGKALEGGAFFGTTGPLIYDPEASSNDGGDADKDGDNVYTEKSSCAGTCRDNNDDAATIDDGFDDMLETFDDLGIPVTPSKAYITTRA</sequence>
<dbReference type="InterPro" id="IPR029021">
    <property type="entry name" value="Prot-tyrosine_phosphatase-like"/>
</dbReference>
<protein>
    <submittedName>
        <fullName evidence="5">Protein-tyrosine phosphatase-like protein</fullName>
    </submittedName>
</protein>
<dbReference type="SUPFAM" id="SSF52799">
    <property type="entry name" value="(Phosphotyrosine protein) phosphatases II"/>
    <property type="match status" value="1"/>
</dbReference>
<feature type="binding site" evidence="2">
    <location>
        <begin position="72"/>
        <end position="73"/>
    </location>
    <ligand>
        <name>substrate</name>
    </ligand>
</feature>
<dbReference type="Proteomes" id="UP000193648">
    <property type="component" value="Unassembled WGS sequence"/>
</dbReference>
<dbReference type="GO" id="GO:0016020">
    <property type="term" value="C:membrane"/>
    <property type="evidence" value="ECO:0007669"/>
    <property type="project" value="TreeGrafter"/>
</dbReference>
<evidence type="ECO:0000313" key="5">
    <source>
        <dbReference type="EMBL" id="ORZ26795.1"/>
    </source>
</evidence>
<evidence type="ECO:0000256" key="1">
    <source>
        <dbReference type="PIRSR" id="PIRSR630564-1"/>
    </source>
</evidence>
<keyword evidence="6" id="KW-1185">Reference proteome</keyword>
<dbReference type="InterPro" id="IPR016130">
    <property type="entry name" value="Tyr_Pase_AS"/>
</dbReference>
<dbReference type="PANTHER" id="PTHR10807:SF128">
    <property type="entry name" value="PHOSPHATIDYLINOSITOL-3,5-BISPHOSPHATE 3-PHOSPHATASE"/>
    <property type="match status" value="1"/>
</dbReference>
<feature type="domain" description="Myotubularin phosphatase" evidence="4">
    <location>
        <begin position="1"/>
        <end position="397"/>
    </location>
</feature>
<feature type="region of interest" description="Disordered" evidence="3">
    <location>
        <begin position="626"/>
        <end position="654"/>
    </location>
</feature>
<dbReference type="PROSITE" id="PS51339">
    <property type="entry name" value="PPASE_MYOTUBULARIN"/>
    <property type="match status" value="1"/>
</dbReference>
<reference evidence="5 6" key="1">
    <citation type="submission" date="2016-07" db="EMBL/GenBank/DDBJ databases">
        <title>Pervasive Adenine N6-methylation of Active Genes in Fungi.</title>
        <authorList>
            <consortium name="DOE Joint Genome Institute"/>
            <person name="Mondo S.J."/>
            <person name="Dannebaum R.O."/>
            <person name="Kuo R.C."/>
            <person name="Labutti K."/>
            <person name="Haridas S."/>
            <person name="Kuo A."/>
            <person name="Salamov A."/>
            <person name="Ahrendt S.R."/>
            <person name="Lipzen A."/>
            <person name="Sullivan W."/>
            <person name="Andreopoulos W.B."/>
            <person name="Clum A."/>
            <person name="Lindquist E."/>
            <person name="Daum C."/>
            <person name="Ramamoorthy G.K."/>
            <person name="Gryganskyi A."/>
            <person name="Culley D."/>
            <person name="Magnuson J.K."/>
            <person name="James T.Y."/>
            <person name="O'Malley M.A."/>
            <person name="Stajich J.E."/>
            <person name="Spatafora J.W."/>
            <person name="Visel A."/>
            <person name="Grigoriev I.V."/>
        </authorList>
    </citation>
    <scope>NUCLEOTIDE SEQUENCE [LARGE SCALE GENOMIC DNA]</scope>
    <source>
        <strain evidence="5 6">NRRL 3116</strain>
    </source>
</reference>
<comment type="caution">
    <text evidence="5">The sequence shown here is derived from an EMBL/GenBank/DDBJ whole genome shotgun (WGS) entry which is preliminary data.</text>
</comment>
<dbReference type="GO" id="GO:0004438">
    <property type="term" value="F:phosphatidylinositol-3-phosphate phosphatase activity"/>
    <property type="evidence" value="ECO:0007669"/>
    <property type="project" value="TreeGrafter"/>
</dbReference>
<evidence type="ECO:0000256" key="2">
    <source>
        <dbReference type="PIRSR" id="PIRSR630564-2"/>
    </source>
</evidence>
<dbReference type="PANTHER" id="PTHR10807">
    <property type="entry name" value="MYOTUBULARIN-RELATED"/>
    <property type="match status" value="1"/>
</dbReference>
<dbReference type="STRING" id="64571.A0A1Y2GX00"/>
<dbReference type="Pfam" id="PF06602">
    <property type="entry name" value="Myotub-related"/>
    <property type="match status" value="1"/>
</dbReference>
<dbReference type="InterPro" id="IPR010569">
    <property type="entry name" value="Myotubularin-like_Pase_dom"/>
</dbReference>